<keyword evidence="2" id="KW-1185">Reference proteome</keyword>
<sequence>MNDANFSLRPEAIDPQLFAKAIQAETEAEEPQTEDSMIAALWSIMSDLDDPVLADIGVRLAQGASASSIADDPLIGPELTGLAEQYSQEFNAGAAGQIVAMNAELKDLFEPDDETGQSGR</sequence>
<proteinExistence type="predicted"/>
<gene>
    <name evidence="1" type="ORF">JQS30_16290</name>
</gene>
<dbReference type="KEGG" id="nav:JQS30_16290"/>
<reference evidence="1" key="1">
    <citation type="submission" date="2021-02" db="EMBL/GenBank/DDBJ databases">
        <title>Natronoglycomyces albus gen. nov., sp. nov, a haloalkaliphilic actinobacterium from a soda solonchak soil.</title>
        <authorList>
            <person name="Sorokin D.Y."/>
            <person name="Khijniak T.V."/>
            <person name="Zakharycheva A.P."/>
            <person name="Boueva O.V."/>
            <person name="Ariskina E.V."/>
            <person name="Hahnke R.L."/>
            <person name="Bunk B."/>
            <person name="Sproer C."/>
            <person name="Schumann P."/>
            <person name="Evtushenko L.I."/>
            <person name="Kublanov I.V."/>
        </authorList>
    </citation>
    <scope>NUCLEOTIDE SEQUENCE</scope>
    <source>
        <strain evidence="1">DSM 106290</strain>
    </source>
</reference>
<evidence type="ECO:0000313" key="2">
    <source>
        <dbReference type="Proteomes" id="UP000662939"/>
    </source>
</evidence>
<dbReference type="AlphaFoldDB" id="A0A895XJU5"/>
<name>A0A895XJU5_9ACTN</name>
<evidence type="ECO:0000313" key="1">
    <source>
        <dbReference type="EMBL" id="QSB05287.1"/>
    </source>
</evidence>
<dbReference type="EMBL" id="CP070496">
    <property type="protein sequence ID" value="QSB05287.1"/>
    <property type="molecule type" value="Genomic_DNA"/>
</dbReference>
<dbReference type="RefSeq" id="WP_213171292.1">
    <property type="nucleotide sequence ID" value="NZ_CP070496.1"/>
</dbReference>
<dbReference type="Proteomes" id="UP000662939">
    <property type="component" value="Chromosome"/>
</dbReference>
<protein>
    <submittedName>
        <fullName evidence="1">Uncharacterized protein</fullName>
    </submittedName>
</protein>
<accession>A0A895XJU5</accession>
<organism evidence="1 2">
    <name type="scientific">Natronoglycomyces albus</name>
    <dbReference type="NCBI Taxonomy" id="2811108"/>
    <lineage>
        <taxon>Bacteria</taxon>
        <taxon>Bacillati</taxon>
        <taxon>Actinomycetota</taxon>
        <taxon>Actinomycetes</taxon>
        <taxon>Glycomycetales</taxon>
        <taxon>Glycomycetaceae</taxon>
        <taxon>Natronoglycomyces</taxon>
    </lineage>
</organism>